<dbReference type="GO" id="GO:0005634">
    <property type="term" value="C:nucleus"/>
    <property type="evidence" value="ECO:0007669"/>
    <property type="project" value="UniProtKB-SubCell"/>
</dbReference>
<dbReference type="InterPro" id="IPR015943">
    <property type="entry name" value="WD40/YVTN_repeat-like_dom_sf"/>
</dbReference>
<dbReference type="GO" id="GO:0003676">
    <property type="term" value="F:nucleic acid binding"/>
    <property type="evidence" value="ECO:0007669"/>
    <property type="project" value="InterPro"/>
</dbReference>
<evidence type="ECO:0000259" key="4">
    <source>
        <dbReference type="Pfam" id="PF10433"/>
    </source>
</evidence>
<dbReference type="Pfam" id="PF10433">
    <property type="entry name" value="Beta-prop_RSE1_1st"/>
    <property type="match status" value="1"/>
</dbReference>
<feature type="domain" description="RSE1/DDB1/CPSF1 C-terminal" evidence="3">
    <location>
        <begin position="964"/>
        <end position="1146"/>
    </location>
</feature>
<keyword evidence="6" id="KW-1185">Reference proteome</keyword>
<dbReference type="InterPro" id="IPR050358">
    <property type="entry name" value="RSE1/DDB1/CFT1"/>
</dbReference>
<evidence type="ECO:0000313" key="6">
    <source>
        <dbReference type="Proteomes" id="UP000278143"/>
    </source>
</evidence>
<dbReference type="Pfam" id="PF03178">
    <property type="entry name" value="CPSF_A"/>
    <property type="match status" value="1"/>
</dbReference>
<sequence length="1326" mass="146814">MAAASPFAAFEADAATDAHQRNDTLNGSYLHVATGIPSPVIRHAVQLQLLPERISSSPNIVLGRETHLELFTMEGAQAHGARLATQHREPIHGTIVRMAALPRWRSIGRATATIDLTMDVDDGEGSAASTMHTADGCPHCPARIDAPATTTDHDAMSIDEPMEMPQSPLPHSLAGYRRWPRAACVKSRDLLVVTSDAGLLSLLAYGPITSADYRRDACTSANSPASSPPSRFYAVQEMYLGRPGLPFDACGHHLCVDPQSRALAVAAWQDQIKVLLLKCDTGTTIGQGGEHATCAHGYPSREHASGPVDLFARQLDITEECSLITGMTFLWPAMTHRKRILLAITYASDRDAMAYLTIYQIMVGSPNEQPSRYARLPLGKGSVHACIHMPLCCMLTDAWPLENCLITHLFAIPTLHEQLIFVTDRRIGCLSAEDARNGNSHLNTVNLPATSAHTMAHSRANEAPAALVTSVAVRIADDYRSAHTVDGMIDDKHVGQGLRIYLGTDCHGLLRLVLRANRSMDVHAISLDQPAVIGGGSASVGEALLCLRAGTSGDVLLISGEMCDGQLVMVSNAMQVKKLHTKQNWAPLVDFTMCDAFNDRQKTIYACCGAGAQGTLREIRHGLLMAIQVWSDADFDGLNGMWNLPHETMPDRDRYLILSYMTDTRVFSLTCGRSYVRDGVRAISPCSADAIQPDGGYEMEDLSESSGFRLDTRTLLACSYGQGHYWLQVYPGGVRIASRRRPAEHAPSLSHEPTAVHVLRCKHAMWGAVATRLPAVYLLRKTSTDISIRYTLALDNIGMEGLNLAESLCYFHNAAEHQGLLLAGLRDGNLMSWRIEEDEEDEEEALKCTPLKPRMIGSLPVKLKPWSISYGNSVKEMALVLSDRPWRIHMNASNSLELNNILYTRSDIITEATAFQYGNQEHGLVFTVKAQLGMAMVGRRRRAIVRRVTTIHTSGSKWTIAKGSHTYRYICVGTDIGGTSSQQQQAQQQQQQQGRLLIYSLKRAPSTSANESCRFELKTVWIAELPRPVYRICPIKESYLLVAAGKTLYVYQLNMEQRKLVKVCKEDMRFPITKLATHDHYFTVGCQRASFSLFMLDIAQSRIVFVQSDRQPRMPIECAMGAHCMVGTDQSGHIVGLMRNPHTLEETLTTVFSMKQPDIIGRLLPGLPFHRALDDASTIELDWPIASTGPLIGASMLGAFYVLRRIDAQSLGGRLLEQLQHIMEVHPITRPVLGHLLDQSSSALTAHHHHHHHHRHHHGLHGDFLDQYLSLALTDQYELLDRLKERITWMLSSSHLPVESTMQTVRTMPNHLLHQWLCHNLTLLRP</sequence>
<dbReference type="Gene3D" id="2.130.10.10">
    <property type="entry name" value="YVTN repeat-like/Quinoprotein amine dehydrogenase"/>
    <property type="match status" value="4"/>
</dbReference>
<name>A0A4P9Z2D5_9FUNG</name>
<evidence type="ECO:0000256" key="2">
    <source>
        <dbReference type="ARBA" id="ARBA00023242"/>
    </source>
</evidence>
<gene>
    <name evidence="5" type="ORF">SYNPS1DRAFT_28650</name>
</gene>
<dbReference type="Proteomes" id="UP000278143">
    <property type="component" value="Unassembled WGS sequence"/>
</dbReference>
<feature type="domain" description="RSE1/DDB1/CPSF1 first beta-propeller" evidence="4">
    <location>
        <begin position="40"/>
        <end position="574"/>
    </location>
</feature>
<protein>
    <submittedName>
        <fullName evidence="5">Mono-functional DNA-alkylating methyl methanesulfonate N-term-domain-containing protein</fullName>
    </submittedName>
</protein>
<evidence type="ECO:0000259" key="3">
    <source>
        <dbReference type="Pfam" id="PF03178"/>
    </source>
</evidence>
<reference evidence="6" key="1">
    <citation type="journal article" date="2018" name="Nat. Microbiol.">
        <title>Leveraging single-cell genomics to expand the fungal tree of life.</title>
        <authorList>
            <person name="Ahrendt S.R."/>
            <person name="Quandt C.A."/>
            <person name="Ciobanu D."/>
            <person name="Clum A."/>
            <person name="Salamov A."/>
            <person name="Andreopoulos B."/>
            <person name="Cheng J.F."/>
            <person name="Woyke T."/>
            <person name="Pelin A."/>
            <person name="Henrissat B."/>
            <person name="Reynolds N.K."/>
            <person name="Benny G.L."/>
            <person name="Smith M.E."/>
            <person name="James T.Y."/>
            <person name="Grigoriev I.V."/>
        </authorList>
    </citation>
    <scope>NUCLEOTIDE SEQUENCE [LARGE SCALE GENOMIC DNA]</scope>
    <source>
        <strain evidence="6">Benny S71-1</strain>
    </source>
</reference>
<dbReference type="InterPro" id="IPR018846">
    <property type="entry name" value="Beta-prop_RSE1/DDB1/CPSF1_1st"/>
</dbReference>
<keyword evidence="2" id="KW-0539">Nucleus</keyword>
<accession>A0A4P9Z2D5</accession>
<dbReference type="InterPro" id="IPR004871">
    <property type="entry name" value="RSE1/DDB1/CPSF1_C"/>
</dbReference>
<evidence type="ECO:0000313" key="5">
    <source>
        <dbReference type="EMBL" id="RKP25620.1"/>
    </source>
</evidence>
<proteinExistence type="predicted"/>
<organism evidence="5 6">
    <name type="scientific">Syncephalis pseudoplumigaleata</name>
    <dbReference type="NCBI Taxonomy" id="1712513"/>
    <lineage>
        <taxon>Eukaryota</taxon>
        <taxon>Fungi</taxon>
        <taxon>Fungi incertae sedis</taxon>
        <taxon>Zoopagomycota</taxon>
        <taxon>Zoopagomycotina</taxon>
        <taxon>Zoopagomycetes</taxon>
        <taxon>Zoopagales</taxon>
        <taxon>Piptocephalidaceae</taxon>
        <taxon>Syncephalis</taxon>
    </lineage>
</organism>
<evidence type="ECO:0000256" key="1">
    <source>
        <dbReference type="ARBA" id="ARBA00004123"/>
    </source>
</evidence>
<dbReference type="EMBL" id="KZ989679">
    <property type="protein sequence ID" value="RKP25620.1"/>
    <property type="molecule type" value="Genomic_DNA"/>
</dbReference>
<dbReference type="OrthoDB" id="20774at2759"/>
<comment type="subcellular location">
    <subcellularLocation>
        <location evidence="1">Nucleus</location>
    </subcellularLocation>
</comment>
<dbReference type="PANTHER" id="PTHR10644">
    <property type="entry name" value="DNA REPAIR/RNA PROCESSING CPSF FAMILY"/>
    <property type="match status" value="1"/>
</dbReference>